<evidence type="ECO:0000313" key="15">
    <source>
        <dbReference type="Proteomes" id="UP001271792"/>
    </source>
</evidence>
<dbReference type="Pfam" id="PF21760">
    <property type="entry name" value="SecD_1st"/>
    <property type="match status" value="1"/>
</dbReference>
<keyword evidence="2 9" id="KW-0813">Transport</keyword>
<dbReference type="InterPro" id="IPR055344">
    <property type="entry name" value="SecD_SecF_C_bact"/>
</dbReference>
<dbReference type="InterPro" id="IPR022646">
    <property type="entry name" value="SecD/SecF_CS"/>
</dbReference>
<dbReference type="RefSeq" id="WP_319987031.1">
    <property type="nucleotide sequence ID" value="NZ_JAXAVV010000014.1"/>
</dbReference>
<keyword evidence="8 9" id="KW-0472">Membrane</keyword>
<evidence type="ECO:0000256" key="9">
    <source>
        <dbReference type="HAMAP-Rule" id="MF_01463"/>
    </source>
</evidence>
<dbReference type="PANTHER" id="PTHR30081">
    <property type="entry name" value="PROTEIN-EXPORT MEMBRANE PROTEIN SEC"/>
    <property type="match status" value="1"/>
</dbReference>
<dbReference type="Gene3D" id="3.30.70.3220">
    <property type="match status" value="1"/>
</dbReference>
<evidence type="ECO:0000256" key="1">
    <source>
        <dbReference type="ARBA" id="ARBA00004651"/>
    </source>
</evidence>
<evidence type="ECO:0000256" key="7">
    <source>
        <dbReference type="ARBA" id="ARBA00023010"/>
    </source>
</evidence>
<feature type="transmembrane region" description="Helical" evidence="9">
    <location>
        <begin position="506"/>
        <end position="524"/>
    </location>
</feature>
<feature type="region of interest" description="Disordered" evidence="10">
    <location>
        <begin position="127"/>
        <end position="205"/>
    </location>
</feature>
<keyword evidence="6 9" id="KW-1133">Transmembrane helix</keyword>
<dbReference type="Proteomes" id="UP001271792">
    <property type="component" value="Unassembled WGS sequence"/>
</dbReference>
<evidence type="ECO:0000256" key="5">
    <source>
        <dbReference type="ARBA" id="ARBA00022927"/>
    </source>
</evidence>
<gene>
    <name evidence="9 14" type="primary">secD</name>
    <name evidence="14" type="ORF">SK571_27785</name>
</gene>
<dbReference type="InterPro" id="IPR048634">
    <property type="entry name" value="SecD_SecF_C"/>
</dbReference>
<comment type="similarity">
    <text evidence="9">Belongs to the SecD/SecF family. SecD subfamily.</text>
</comment>
<name>A0ABU4TY19_9PSEU</name>
<feature type="transmembrane region" description="Helical" evidence="9">
    <location>
        <begin position="427"/>
        <end position="451"/>
    </location>
</feature>
<feature type="domain" description="SecDF P1 head subdomain" evidence="13">
    <location>
        <begin position="286"/>
        <end position="380"/>
    </location>
</feature>
<evidence type="ECO:0000256" key="2">
    <source>
        <dbReference type="ARBA" id="ARBA00022448"/>
    </source>
</evidence>
<feature type="transmembrane region" description="Helical" evidence="9">
    <location>
        <begin position="530"/>
        <end position="554"/>
    </location>
</feature>
<keyword evidence="5 9" id="KW-0653">Protein transport</keyword>
<feature type="compositionally biased region" description="Low complexity" evidence="10">
    <location>
        <begin position="164"/>
        <end position="202"/>
    </location>
</feature>
<evidence type="ECO:0000256" key="4">
    <source>
        <dbReference type="ARBA" id="ARBA00022692"/>
    </source>
</evidence>
<evidence type="ECO:0000256" key="6">
    <source>
        <dbReference type="ARBA" id="ARBA00022989"/>
    </source>
</evidence>
<keyword evidence="15" id="KW-1185">Reference proteome</keyword>
<dbReference type="Pfam" id="PF07549">
    <property type="entry name" value="Sec_GG"/>
    <property type="match status" value="1"/>
</dbReference>
<comment type="function">
    <text evidence="9">Part of the Sec protein translocase complex. Interacts with the SecYEG preprotein conducting channel. SecDF uses the proton motive force (PMF) to complete protein translocation after the ATP-dependent function of SecA.</text>
</comment>
<organism evidence="14 15">
    <name type="scientific">Lentzea kristufekii</name>
    <dbReference type="NCBI Taxonomy" id="3095430"/>
    <lineage>
        <taxon>Bacteria</taxon>
        <taxon>Bacillati</taxon>
        <taxon>Actinomycetota</taxon>
        <taxon>Actinomycetes</taxon>
        <taxon>Pseudonocardiales</taxon>
        <taxon>Pseudonocardiaceae</taxon>
        <taxon>Lentzea</taxon>
    </lineage>
</organism>
<comment type="subcellular location">
    <subcellularLocation>
        <location evidence="1 9">Cell membrane</location>
        <topology evidence="1 9">Multi-pass membrane protein</topology>
    </subcellularLocation>
</comment>
<dbReference type="InterPro" id="IPR048631">
    <property type="entry name" value="SecD_1st"/>
</dbReference>
<dbReference type="EMBL" id="JAXAVV010000014">
    <property type="protein sequence ID" value="MDX8053197.1"/>
    <property type="molecule type" value="Genomic_DNA"/>
</dbReference>
<dbReference type="InterPro" id="IPR054384">
    <property type="entry name" value="SecDF_P1_head"/>
</dbReference>
<sequence>MAPPAGQIRPAKYLASFVLIVVALYALVFLTGNGSAKPKLGIDLQGGTLVTLTARQEDGAQPSEEALNRARDLIEVRVNGLGVSGAEVVRDGNNLVITVPGADSEGAKGLGQTARLAFRKVIGQPVPAGAAPQTQSSTPPSGDASTPPSTPPSQSAGSPPPSSGAPQGRPAPNLAAQPSSTPPSSSTAPSSSAAPSTPAAPSNVDPRVAKEIQEAKALRQSTDPQILQQAALLLDCTKADPLRGNDDLDKPLVTCDEKGEFKYTLAPVNPPKEDTQTKADDYSNYSRLTGEDISNAAANNNPNGTGYVVNLDFKSEGGTKWGAFTAANVQQAVAVVLDGEVMSAPTIQSAISGGSTEISGKFTLKEAQNLANTLKYGALPLSFDASEAQTVSPTLGLQSLKAGLIAGGIGLALVFVYCMFYYRLLGILTILSLALSAVVIYAVLVLLGRVIGFTLDLAGIAGFIVAIGITADSFIVFFERLKDEVREGRTFRSAVPRAWVRSRRTILSADAVSFIAAAVLYIIAVGQVKGFAFTLGMSTVLDLVVVFLVTHPLVAMASKSKFLTNSSLSGLGGAAREGAAHRATTTGKTTAVKEA</sequence>
<dbReference type="NCBIfam" id="TIGR01129">
    <property type="entry name" value="secD"/>
    <property type="match status" value="1"/>
</dbReference>
<evidence type="ECO:0000256" key="3">
    <source>
        <dbReference type="ARBA" id="ARBA00022475"/>
    </source>
</evidence>
<reference evidence="14 15" key="1">
    <citation type="submission" date="2023-11" db="EMBL/GenBank/DDBJ databases">
        <title>Lentzea sokolovensis, sp. nov., Lentzea kristufkii, sp. nov., and Lentzea miocenensis, sp. nov., rare actinobacteria from Sokolov Coal Basin, Miocene lacustrine sediment, Czech Republic.</title>
        <authorList>
            <person name="Lara A."/>
            <person name="Kotroba L."/>
            <person name="Nouioui I."/>
            <person name="Neumann-Schaal M."/>
            <person name="Mast Y."/>
            <person name="Chronakova A."/>
        </authorList>
    </citation>
    <scope>NUCLEOTIDE SEQUENCE [LARGE SCALE GENOMIC DNA]</scope>
    <source>
        <strain evidence="14 15">BCCO 10_0798</strain>
    </source>
</reference>
<feature type="transmembrane region" description="Helical" evidence="9">
    <location>
        <begin position="457"/>
        <end position="478"/>
    </location>
</feature>
<evidence type="ECO:0000259" key="12">
    <source>
        <dbReference type="Pfam" id="PF21760"/>
    </source>
</evidence>
<evidence type="ECO:0000256" key="10">
    <source>
        <dbReference type="SAM" id="MobiDB-lite"/>
    </source>
</evidence>
<evidence type="ECO:0000259" key="13">
    <source>
        <dbReference type="Pfam" id="PF22599"/>
    </source>
</evidence>
<dbReference type="PANTHER" id="PTHR30081:SF1">
    <property type="entry name" value="PROTEIN TRANSLOCASE SUBUNIT SECD"/>
    <property type="match status" value="1"/>
</dbReference>
<evidence type="ECO:0000259" key="11">
    <source>
        <dbReference type="Pfam" id="PF02355"/>
    </source>
</evidence>
<keyword evidence="3 9" id="KW-1003">Cell membrane</keyword>
<keyword evidence="4 9" id="KW-0812">Transmembrane</keyword>
<feature type="domain" description="Protein translocase subunit SecDF P1" evidence="12">
    <location>
        <begin position="68"/>
        <end position="121"/>
    </location>
</feature>
<dbReference type="Pfam" id="PF02355">
    <property type="entry name" value="SecD_SecF_C"/>
    <property type="match status" value="1"/>
</dbReference>
<dbReference type="Gene3D" id="1.20.1640.10">
    <property type="entry name" value="Multidrug efflux transporter AcrB transmembrane domain"/>
    <property type="match status" value="1"/>
</dbReference>
<proteinExistence type="inferred from homology"/>
<dbReference type="Pfam" id="PF22599">
    <property type="entry name" value="SecDF_P1_head"/>
    <property type="match status" value="1"/>
</dbReference>
<feature type="transmembrane region" description="Helical" evidence="9">
    <location>
        <begin position="402"/>
        <end position="420"/>
    </location>
</feature>
<accession>A0ABU4TY19</accession>
<comment type="caution">
    <text evidence="14">The sequence shown here is derived from an EMBL/GenBank/DDBJ whole genome shotgun (WGS) entry which is preliminary data.</text>
</comment>
<evidence type="ECO:0000256" key="8">
    <source>
        <dbReference type="ARBA" id="ARBA00023136"/>
    </source>
</evidence>
<dbReference type="NCBIfam" id="TIGR00916">
    <property type="entry name" value="2A0604s01"/>
    <property type="match status" value="1"/>
</dbReference>
<dbReference type="SUPFAM" id="SSF82866">
    <property type="entry name" value="Multidrug efflux transporter AcrB transmembrane domain"/>
    <property type="match status" value="1"/>
</dbReference>
<protein>
    <recommendedName>
        <fullName evidence="9">Protein translocase subunit SecD</fullName>
    </recommendedName>
</protein>
<dbReference type="Gene3D" id="3.30.1360.200">
    <property type="match status" value="1"/>
</dbReference>
<feature type="compositionally biased region" description="Low complexity" evidence="10">
    <location>
        <begin position="136"/>
        <end position="157"/>
    </location>
</feature>
<feature type="domain" description="Protein export membrane protein SecD/SecF C-terminal" evidence="11">
    <location>
        <begin position="383"/>
        <end position="558"/>
    </location>
</feature>
<comment type="subunit">
    <text evidence="9">Forms a complex with SecF. Part of the essential Sec protein translocation apparatus which comprises SecA, SecYEG and auxiliary proteins SecDF. Other proteins may also be involved.</text>
</comment>
<keyword evidence="7 9" id="KW-0811">Translocation</keyword>
<dbReference type="InterPro" id="IPR022813">
    <property type="entry name" value="SecD/SecF_arch_bac"/>
</dbReference>
<dbReference type="HAMAP" id="MF_01463_B">
    <property type="entry name" value="SecD_B"/>
    <property type="match status" value="1"/>
</dbReference>
<evidence type="ECO:0000313" key="14">
    <source>
        <dbReference type="EMBL" id="MDX8053197.1"/>
    </source>
</evidence>
<feature type="transmembrane region" description="Helical" evidence="9">
    <location>
        <begin position="12"/>
        <end position="30"/>
    </location>
</feature>
<dbReference type="InterPro" id="IPR005791">
    <property type="entry name" value="SecD"/>
</dbReference>